<sequence length="101" mass="11539">MNPRRRAAILQQRRTYHRTSNADAYAFFNLLTGPELFEQVESLLPDHRERLFPPTETLSMFMAQALSADRSCQRAVNELANKQLRSGLIGKGDGFIFRLIG</sequence>
<protein>
    <submittedName>
        <fullName evidence="1">Uncharacterized protein</fullName>
    </submittedName>
</protein>
<proteinExistence type="predicted"/>
<reference evidence="1 2" key="1">
    <citation type="submission" date="2016-10" db="EMBL/GenBank/DDBJ databases">
        <authorList>
            <person name="de Groot N.N."/>
        </authorList>
    </citation>
    <scope>NUCLEOTIDE SEQUENCE [LARGE SCALE GENOMIC DNA]</scope>
    <source>
        <strain evidence="1 2">JCM 10630</strain>
    </source>
</reference>
<name>A0A1G7QN75_9GAMM</name>
<evidence type="ECO:0000313" key="2">
    <source>
        <dbReference type="Proteomes" id="UP000182413"/>
    </source>
</evidence>
<organism evidence="1 2">
    <name type="scientific">Ectopseudomonas alcaliphila</name>
    <dbReference type="NCBI Taxonomy" id="101564"/>
    <lineage>
        <taxon>Bacteria</taxon>
        <taxon>Pseudomonadati</taxon>
        <taxon>Pseudomonadota</taxon>
        <taxon>Gammaproteobacteria</taxon>
        <taxon>Pseudomonadales</taxon>
        <taxon>Pseudomonadaceae</taxon>
        <taxon>Ectopseudomonas</taxon>
    </lineage>
</organism>
<dbReference type="EMBL" id="FNAE01000024">
    <property type="protein sequence ID" value="SDF99991.1"/>
    <property type="molecule type" value="Genomic_DNA"/>
</dbReference>
<gene>
    <name evidence="1" type="ORF">SAMN05216575_1241</name>
</gene>
<accession>A0A1G7QN75</accession>
<dbReference type="AlphaFoldDB" id="A0A1G7QN75"/>
<dbReference type="Proteomes" id="UP000182413">
    <property type="component" value="Unassembled WGS sequence"/>
</dbReference>
<evidence type="ECO:0000313" key="1">
    <source>
        <dbReference type="EMBL" id="SDF99991.1"/>
    </source>
</evidence>